<comment type="caution">
    <text evidence="1">The sequence shown here is derived from an EMBL/GenBank/DDBJ whole genome shotgun (WGS) entry which is preliminary data.</text>
</comment>
<gene>
    <name evidence="1" type="ORF">Patl1_28007</name>
</gene>
<protein>
    <submittedName>
        <fullName evidence="1">Uncharacterized protein</fullName>
    </submittedName>
</protein>
<sequence>MRLVSEDGEVEGNGKAGPVVVVGVKFDAESRELLTWALVKVAQPGDRIVALHVLDRVTESTGSLISLVKTFDSMLAVYEGFCNLKQVDLKLKVCRGTSVKKILVREAKSYGAAKLIVGTSKTHHPIRSSASVAKYCARKLSKSFWVFAVDNGKILFQREGNYAEMDSLQDAYQQKDRSVHRSLSENGKVLIGGNFTGDEEKSCKQCRGFLHKSGSSFKKRALKKNCTSCDSKTRLAEESSGDGSEDNSLALVPYQSNEVAMSSNSLVVHELPRAKHGWSLLRRVFSPKQQHLEKSSENKTSLIQWVLRLPSRYTSAVVYPDHKQSQSVSTDEDLHSMLDGESGAIVPFDNEAMHPLSPYHGFPKELENLHERFSSTCRLFSYKELSLVTSDFHPDNMVGKGGHSHVYRGSLPDGKELAVKILKPSEDVLKEFVSEIEIITFLHHKNIISLFGFCFEDNKLLLVYDFLSRGSLEESLHGKYFAVVNIYTWDRKRKKKKIALFILFYDVLITQCLLSNSASGNLAEAFSNSLQSVLVIQLSDFGLASWASTSSSHLSCTDVAGTFGYLAPEYFMHGKVSDKIDVYAFGVVLLELLSGRKPINRENPRGEESLVMWAKPILKDCKFSQLLDPSLDHDFDNDQIERMVLAATLCIIRAPNLRPPINLVLKLLQGDEEATMWARQQGGAPEELDLIDGEAFPNNIQSHLNLALLDVDDDTLSTSITEQTVSIEDYLQGRWSRTSSFD</sequence>
<dbReference type="Proteomes" id="UP001164250">
    <property type="component" value="Chromosome 5"/>
</dbReference>
<keyword evidence="2" id="KW-1185">Reference proteome</keyword>
<accession>A0ACC1BH47</accession>
<evidence type="ECO:0000313" key="1">
    <source>
        <dbReference type="EMBL" id="KAJ0098278.1"/>
    </source>
</evidence>
<reference evidence="2" key="1">
    <citation type="journal article" date="2023" name="G3 (Bethesda)">
        <title>Genome assembly and association tests identify interacting loci associated with vigor, precocity, and sex in interspecific pistachio rootstocks.</title>
        <authorList>
            <person name="Palmer W."/>
            <person name="Jacygrad E."/>
            <person name="Sagayaradj S."/>
            <person name="Cavanaugh K."/>
            <person name="Han R."/>
            <person name="Bertier L."/>
            <person name="Beede B."/>
            <person name="Kafkas S."/>
            <person name="Golino D."/>
            <person name="Preece J."/>
            <person name="Michelmore R."/>
        </authorList>
    </citation>
    <scope>NUCLEOTIDE SEQUENCE [LARGE SCALE GENOMIC DNA]</scope>
</reference>
<proteinExistence type="predicted"/>
<organism evidence="1 2">
    <name type="scientific">Pistacia atlantica</name>
    <dbReference type="NCBI Taxonomy" id="434234"/>
    <lineage>
        <taxon>Eukaryota</taxon>
        <taxon>Viridiplantae</taxon>
        <taxon>Streptophyta</taxon>
        <taxon>Embryophyta</taxon>
        <taxon>Tracheophyta</taxon>
        <taxon>Spermatophyta</taxon>
        <taxon>Magnoliopsida</taxon>
        <taxon>eudicotyledons</taxon>
        <taxon>Gunneridae</taxon>
        <taxon>Pentapetalae</taxon>
        <taxon>rosids</taxon>
        <taxon>malvids</taxon>
        <taxon>Sapindales</taxon>
        <taxon>Anacardiaceae</taxon>
        <taxon>Pistacia</taxon>
    </lineage>
</organism>
<dbReference type="EMBL" id="CM047901">
    <property type="protein sequence ID" value="KAJ0098278.1"/>
    <property type="molecule type" value="Genomic_DNA"/>
</dbReference>
<evidence type="ECO:0000313" key="2">
    <source>
        <dbReference type="Proteomes" id="UP001164250"/>
    </source>
</evidence>
<name>A0ACC1BH47_9ROSI</name>